<dbReference type="Proteomes" id="UP000239899">
    <property type="component" value="Unassembled WGS sequence"/>
</dbReference>
<dbReference type="PRINTS" id="PR01042">
    <property type="entry name" value="TRNASYNTHASP"/>
</dbReference>
<evidence type="ECO:0000256" key="9">
    <source>
        <dbReference type="SAM" id="Coils"/>
    </source>
</evidence>
<dbReference type="InterPro" id="IPR002312">
    <property type="entry name" value="Asp/Asn-tRNA-synth_IIb"/>
</dbReference>
<dbReference type="AlphaFoldDB" id="A0A2P6TU19"/>
<dbReference type="SUPFAM" id="SSF55681">
    <property type="entry name" value="Class II aaRS and biotin synthetases"/>
    <property type="match status" value="1"/>
</dbReference>
<accession>A0A2P6TU19</accession>
<feature type="coiled-coil region" evidence="9">
    <location>
        <begin position="11"/>
        <end position="38"/>
    </location>
</feature>
<evidence type="ECO:0000256" key="8">
    <source>
        <dbReference type="ARBA" id="ARBA00047844"/>
    </source>
</evidence>
<dbReference type="Gene3D" id="1.10.287.10">
    <property type="entry name" value="S15/NS1, RNA-binding"/>
    <property type="match status" value="1"/>
</dbReference>
<dbReference type="Gene3D" id="2.40.50.140">
    <property type="entry name" value="Nucleic acid-binding proteins"/>
    <property type="match status" value="1"/>
</dbReference>
<dbReference type="InterPro" id="IPR000738">
    <property type="entry name" value="WHEP-TRS_dom"/>
</dbReference>
<feature type="domain" description="Aminoacyl-transfer RNA synthetases class-II family profile" evidence="10">
    <location>
        <begin position="189"/>
        <end position="583"/>
    </location>
</feature>
<organism evidence="12 13">
    <name type="scientific">Chlorella sorokiniana</name>
    <name type="common">Freshwater green alga</name>
    <dbReference type="NCBI Taxonomy" id="3076"/>
    <lineage>
        <taxon>Eukaryota</taxon>
        <taxon>Viridiplantae</taxon>
        <taxon>Chlorophyta</taxon>
        <taxon>core chlorophytes</taxon>
        <taxon>Trebouxiophyceae</taxon>
        <taxon>Chlorellales</taxon>
        <taxon>Chlorellaceae</taxon>
        <taxon>Chlorella clade</taxon>
        <taxon>Chlorella</taxon>
    </lineage>
</organism>
<evidence type="ECO:0000259" key="11">
    <source>
        <dbReference type="PROSITE" id="PS51185"/>
    </source>
</evidence>
<protein>
    <recommendedName>
        <fullName evidence="2">asparagine--tRNA ligase</fullName>
        <ecNumber evidence="2">6.1.1.22</ecNumber>
    </recommendedName>
</protein>
<dbReference type="OrthoDB" id="1931232at2759"/>
<dbReference type="NCBIfam" id="NF003037">
    <property type="entry name" value="PRK03932.1"/>
    <property type="match status" value="1"/>
</dbReference>
<dbReference type="FunFam" id="3.30.930.10:FF:000016">
    <property type="entry name" value="Asparagine--tRNA ligase"/>
    <property type="match status" value="1"/>
</dbReference>
<evidence type="ECO:0000256" key="4">
    <source>
        <dbReference type="ARBA" id="ARBA00022741"/>
    </source>
</evidence>
<keyword evidence="6" id="KW-0648">Protein biosynthesis</keyword>
<dbReference type="PANTHER" id="PTHR22594:SF34">
    <property type="entry name" value="ASPARAGINE--TRNA LIGASE, MITOCHONDRIAL-RELATED"/>
    <property type="match status" value="1"/>
</dbReference>
<dbReference type="PROSITE" id="PS51185">
    <property type="entry name" value="WHEP_TRS_2"/>
    <property type="match status" value="1"/>
</dbReference>
<gene>
    <name evidence="12" type="ORF">C2E21_3422</name>
</gene>
<evidence type="ECO:0000313" key="12">
    <source>
        <dbReference type="EMBL" id="PRW57561.1"/>
    </source>
</evidence>
<dbReference type="CDD" id="cd00776">
    <property type="entry name" value="AsxRS_core"/>
    <property type="match status" value="1"/>
</dbReference>
<dbReference type="CDD" id="cd04318">
    <property type="entry name" value="EcAsnRS_like_N"/>
    <property type="match status" value="1"/>
</dbReference>
<dbReference type="EMBL" id="LHPG02000006">
    <property type="protein sequence ID" value="PRW57561.1"/>
    <property type="molecule type" value="Genomic_DNA"/>
</dbReference>
<proteinExistence type="inferred from homology"/>
<feature type="domain" description="WHEP-TRS" evidence="11">
    <location>
        <begin position="249"/>
        <end position="312"/>
    </location>
</feature>
<evidence type="ECO:0000256" key="5">
    <source>
        <dbReference type="ARBA" id="ARBA00022840"/>
    </source>
</evidence>
<dbReference type="InterPro" id="IPR012340">
    <property type="entry name" value="NA-bd_OB-fold"/>
</dbReference>
<comment type="caution">
    <text evidence="12">The sequence shown here is derived from an EMBL/GenBank/DDBJ whole genome shotgun (WGS) entry which is preliminary data.</text>
</comment>
<evidence type="ECO:0000313" key="13">
    <source>
        <dbReference type="Proteomes" id="UP000239899"/>
    </source>
</evidence>
<dbReference type="SUPFAM" id="SSF50249">
    <property type="entry name" value="Nucleic acid-binding proteins"/>
    <property type="match status" value="1"/>
</dbReference>
<dbReference type="STRING" id="3076.A0A2P6TU19"/>
<dbReference type="Gene3D" id="3.30.930.10">
    <property type="entry name" value="Bira Bifunctional Protein, Domain 2"/>
    <property type="match status" value="1"/>
</dbReference>
<dbReference type="GO" id="GO:0005739">
    <property type="term" value="C:mitochondrion"/>
    <property type="evidence" value="ECO:0007669"/>
    <property type="project" value="TreeGrafter"/>
</dbReference>
<keyword evidence="5" id="KW-0067">ATP-binding</keyword>
<keyword evidence="9" id="KW-0175">Coiled coil</keyword>
<dbReference type="EC" id="6.1.1.22" evidence="2"/>
<keyword evidence="4" id="KW-0547">Nucleotide-binding</keyword>
<comment type="similarity">
    <text evidence="1">Belongs to the class-II aminoacyl-tRNA synthetase family.</text>
</comment>
<dbReference type="InterPro" id="IPR004364">
    <property type="entry name" value="Aa-tRNA-synt_II"/>
</dbReference>
<evidence type="ECO:0000256" key="2">
    <source>
        <dbReference type="ARBA" id="ARBA00012816"/>
    </source>
</evidence>
<dbReference type="NCBIfam" id="TIGR00457">
    <property type="entry name" value="asnS"/>
    <property type="match status" value="1"/>
</dbReference>
<keyword evidence="3" id="KW-0436">Ligase</keyword>
<dbReference type="InterPro" id="IPR006195">
    <property type="entry name" value="aa-tRNA-synth_II"/>
</dbReference>
<reference evidence="12 13" key="1">
    <citation type="journal article" date="2018" name="Plant J.">
        <title>Genome sequences of Chlorella sorokiniana UTEX 1602 and Micractinium conductrix SAG 241.80: implications to maltose excretion by a green alga.</title>
        <authorList>
            <person name="Arriola M.B."/>
            <person name="Velmurugan N."/>
            <person name="Zhang Y."/>
            <person name="Plunkett M.H."/>
            <person name="Hondzo H."/>
            <person name="Barney B.M."/>
        </authorList>
    </citation>
    <scope>NUCLEOTIDE SEQUENCE [LARGE SCALE GENOMIC DNA]</scope>
    <source>
        <strain evidence="13">UTEX 1602</strain>
    </source>
</reference>
<name>A0A2P6TU19_CHLSO</name>
<feature type="coiled-coil region" evidence="9">
    <location>
        <begin position="250"/>
        <end position="304"/>
    </location>
</feature>
<dbReference type="GO" id="GO:0006421">
    <property type="term" value="P:asparaginyl-tRNA aminoacylation"/>
    <property type="evidence" value="ECO:0007669"/>
    <property type="project" value="InterPro"/>
</dbReference>
<sequence length="1102" mass="117315">MATANGTPVTAEEVEALRKQLEELQASLKKKEAELELVAPYSRSYGRTMVKSVLENESEGLSLVGKTIRVGGWVKTGREAGAGAFAFLEVNDGSCFQNIQIMVDKEVAEEAGGLKQLTPTSTCVLIEGVLAQTPPGTKQKVELKATKVVHVGGTDPAEYPLAKKKQSMEFLREKAHLRPRTNTIGAVARIRNALAYATHKFFQDRGFLYVHTPIITASDCEGAGEMFQVTTLLSKVDEVPEEAPPSPEQLKALQDQVAAQGAAVKEAKAAAAANKEDKAAAAASKEAVAQLLKLKEQLAKAEEAARNAGGIPKTAEGKVDYTKDFFSKPAYLTVSGQLNGEYYACGLSNIYTFGPTFRAENSHTARHLAEFWMIEPEMAFCNLDDDMQCAEDYVRYCCKFLLDSCRPDLEFIAKMIDKTAIERLEQVANSSFKRVSYTEAIEILEGVVASGKKQFEFPVSWGIDLQSEHERYLTEEVFKQPIIVYNYPKDIKAFYMRLNDDNKTVAAMDVLVPKVGELVGGSQREDRLDVLTRRITETGMPLEAYAGYLDLRKYGTVPHSGFGLGFERLILFATGLDNIPAAPQTLTGRAAVLSVDSPTAHSRMVVLHTADGKRVPLQATQQQLARVRTGQHLTVTGAWRASPTVAAAATGAAGAAARPRFTAANIVASGSGPVAPPPRLTVQPAAGRHLLQSGVVRSTNQLVAADVPTVFIPIASAGAGGSSCPGSGSVKFTAQQVRAAVFAESNPSGTTVGSLFNQCSFGKTKLTSATSRVVEPVTLPCSGTDAGSGQPWSWNTCDFNDFDGWANAADAKLEAAGVDLSAYKYRVYLMPPSQCPWLGLGYVGCDGSFTCRAWIHADAWTSPQPLMHELGHNLYMGHATSLNDDGTQNDYGDSTCVMGHCCDTRCPNTPHSWQLGWLSVQQLDGTSLTPGATVSATLPSSSVSAQSGLRVVPNWAAGAAPVFLGVRSTANGDAGLAASLAGQVQVYTANITNTYDAGNSETRWEGTLAAGAAWAHPTAGLVVRVKAVSAGGATVTVCRKAGAETAASCALGLDNDCNGLVGAADPACPKPLAQSIRPIPRKRVARPPRGLAKQALVRRSAV</sequence>
<evidence type="ECO:0000256" key="1">
    <source>
        <dbReference type="ARBA" id="ARBA00008226"/>
    </source>
</evidence>
<evidence type="ECO:0000256" key="3">
    <source>
        <dbReference type="ARBA" id="ARBA00022598"/>
    </source>
</evidence>
<dbReference type="Pfam" id="PF05548">
    <property type="entry name" value="Peptidase_M11"/>
    <property type="match status" value="1"/>
</dbReference>
<evidence type="ECO:0000256" key="7">
    <source>
        <dbReference type="ARBA" id="ARBA00023146"/>
    </source>
</evidence>
<evidence type="ECO:0000256" key="6">
    <source>
        <dbReference type="ARBA" id="ARBA00022917"/>
    </source>
</evidence>
<dbReference type="HAMAP" id="MF_00534">
    <property type="entry name" value="Asn_tRNA_synth"/>
    <property type="match status" value="1"/>
</dbReference>
<dbReference type="InterPro" id="IPR004522">
    <property type="entry name" value="Asn-tRNA-ligase"/>
</dbReference>
<dbReference type="PROSITE" id="PS50862">
    <property type="entry name" value="AA_TRNA_LIGASE_II"/>
    <property type="match status" value="1"/>
</dbReference>
<keyword evidence="7" id="KW-0030">Aminoacyl-tRNA synthetase</keyword>
<keyword evidence="13" id="KW-1185">Reference proteome</keyword>
<dbReference type="InterPro" id="IPR008752">
    <property type="entry name" value="Peptidase_M11"/>
</dbReference>
<dbReference type="InterPro" id="IPR045864">
    <property type="entry name" value="aa-tRNA-synth_II/BPL/LPL"/>
</dbReference>
<comment type="catalytic activity">
    <reaction evidence="8">
        <text>tRNA(Asn) + L-asparagine + ATP = L-asparaginyl-tRNA(Asn) + AMP + diphosphate + H(+)</text>
        <dbReference type="Rhea" id="RHEA:11180"/>
        <dbReference type="Rhea" id="RHEA-COMP:9659"/>
        <dbReference type="Rhea" id="RHEA-COMP:9674"/>
        <dbReference type="ChEBI" id="CHEBI:15378"/>
        <dbReference type="ChEBI" id="CHEBI:30616"/>
        <dbReference type="ChEBI" id="CHEBI:33019"/>
        <dbReference type="ChEBI" id="CHEBI:58048"/>
        <dbReference type="ChEBI" id="CHEBI:78442"/>
        <dbReference type="ChEBI" id="CHEBI:78515"/>
        <dbReference type="ChEBI" id="CHEBI:456215"/>
        <dbReference type="EC" id="6.1.1.22"/>
    </reaction>
</comment>
<dbReference type="GO" id="GO:0005524">
    <property type="term" value="F:ATP binding"/>
    <property type="evidence" value="ECO:0007669"/>
    <property type="project" value="UniProtKB-KW"/>
</dbReference>
<evidence type="ECO:0000259" key="10">
    <source>
        <dbReference type="PROSITE" id="PS50862"/>
    </source>
</evidence>
<dbReference type="PANTHER" id="PTHR22594">
    <property type="entry name" value="ASPARTYL/LYSYL-TRNA SYNTHETASE"/>
    <property type="match status" value="1"/>
</dbReference>
<dbReference type="Pfam" id="PF00152">
    <property type="entry name" value="tRNA-synt_2"/>
    <property type="match status" value="2"/>
</dbReference>
<dbReference type="GO" id="GO:0004816">
    <property type="term" value="F:asparagine-tRNA ligase activity"/>
    <property type="evidence" value="ECO:0007669"/>
    <property type="project" value="UniProtKB-EC"/>
</dbReference>